<name>A0A1P8DP29_VIBAL</name>
<sequence>MEINNWLDFVLYTFMTLGGLLIAIPLGIRCLYVGLVALFKYKIVKFKKDSNVSVYANTSIELVLLGIFCIGASIWFLFFDKGGHLLHYLPEVMRFFAGT</sequence>
<evidence type="ECO:0000313" key="2">
    <source>
        <dbReference type="EMBL" id="APU90865.1"/>
    </source>
</evidence>
<geneLocation type="plasmid" evidence="2">
    <name>pVAS19</name>
</geneLocation>
<evidence type="ECO:0000256" key="1">
    <source>
        <dbReference type="SAM" id="Phobius"/>
    </source>
</evidence>
<feature type="transmembrane region" description="Helical" evidence="1">
    <location>
        <begin position="12"/>
        <end position="39"/>
    </location>
</feature>
<geneLocation type="plasmid" evidence="3">
    <name>pVAS114</name>
</geneLocation>
<reference evidence="2" key="1">
    <citation type="submission" date="2016-10" db="EMBL/GenBank/DDBJ databases">
        <title>Evolution and Comparative Genomics of Conjugative MDR Plasmids in Vibrio species.</title>
        <authorList>
            <person name="Li R."/>
            <person name="Ye L."/>
            <person name="Wong M.Ho.Yin."/>
            <person name="Zheng Z."/>
            <person name="Chan E.Wai.Chi."/>
            <person name="Chen S."/>
        </authorList>
    </citation>
    <scope>NUCLEOTIDE SEQUENCE</scope>
    <source>
        <plasmid evidence="3">pVAS114</plasmid>
        <plasmid evidence="2">pVAS19</plasmid>
    </source>
</reference>
<organism evidence="2">
    <name type="scientific">Vibrio alginolyticus</name>
    <dbReference type="NCBI Taxonomy" id="663"/>
    <lineage>
        <taxon>Bacteria</taxon>
        <taxon>Pseudomonadati</taxon>
        <taxon>Pseudomonadota</taxon>
        <taxon>Gammaproteobacteria</taxon>
        <taxon>Vibrionales</taxon>
        <taxon>Vibrionaceae</taxon>
        <taxon>Vibrio</taxon>
    </lineage>
</organism>
<keyword evidence="1" id="KW-1133">Transmembrane helix</keyword>
<dbReference type="AlphaFoldDB" id="A0A1P8DP29"/>
<accession>A0A1P8DP29</accession>
<keyword evidence="2" id="KW-0614">Plasmid</keyword>
<dbReference type="EMBL" id="KX957969">
    <property type="protein sequence ID" value="APU91076.1"/>
    <property type="molecule type" value="Genomic_DNA"/>
</dbReference>
<evidence type="ECO:0000313" key="3">
    <source>
        <dbReference type="EMBL" id="APU91076.1"/>
    </source>
</evidence>
<dbReference type="EMBL" id="KX957968">
    <property type="protein sequence ID" value="APU90865.1"/>
    <property type="molecule type" value="Genomic_DNA"/>
</dbReference>
<keyword evidence="1" id="KW-0472">Membrane</keyword>
<keyword evidence="1" id="KW-0812">Transmembrane</keyword>
<dbReference type="RefSeq" id="WP_014386648.1">
    <property type="nucleotide sequence ID" value="NZ_KX957969.1"/>
</dbReference>
<feature type="transmembrane region" description="Helical" evidence="1">
    <location>
        <begin position="60"/>
        <end position="79"/>
    </location>
</feature>
<protein>
    <submittedName>
        <fullName evidence="2">Uncharacterized protein</fullName>
    </submittedName>
</protein>
<proteinExistence type="predicted"/>